<gene>
    <name evidence="2" type="ORF">FCL40_05925</name>
</gene>
<dbReference type="InterPro" id="IPR037151">
    <property type="entry name" value="AlkB-like_sf"/>
</dbReference>
<sequence length="206" mass="23650">MMTLDDYLLPQRLHKGGVELARYWSHFLSEEQADQLLGRCRNLHWQQPRVRVFGKEHLIPRQQCWLGEPGCQYRYSGTLLDPEPLSPWLDALMLSVSQHCGVRYNTVLANRYRDGGDKMGWHSDNEPEMGAEPQVAILSLGAARPLQLRCGEGQQQEFVMPHGSLLQLLPEAQRRCKHQLPARAAVHGERISLTFRRITPGYWSRG</sequence>
<evidence type="ECO:0000313" key="3">
    <source>
        <dbReference type="Proteomes" id="UP000305674"/>
    </source>
</evidence>
<keyword evidence="2" id="KW-0560">Oxidoreductase</keyword>
<protein>
    <submittedName>
        <fullName evidence="2">Alpha-ketoglutarate-dependent dioxygenase AlkB</fullName>
    </submittedName>
</protein>
<dbReference type="SUPFAM" id="SSF51197">
    <property type="entry name" value="Clavaminate synthase-like"/>
    <property type="match status" value="1"/>
</dbReference>
<comment type="caution">
    <text evidence="2">The sequence shown here is derived from an EMBL/GenBank/DDBJ whole genome shotgun (WGS) entry which is preliminary data.</text>
</comment>
<dbReference type="PANTHER" id="PTHR31212">
    <property type="entry name" value="ALPHA-KETOGLUTARATE-DEPENDENT DIOXYGENASE ALKB HOMOLOG 3"/>
    <property type="match status" value="1"/>
</dbReference>
<dbReference type="RefSeq" id="WP_136852249.1">
    <property type="nucleotide sequence ID" value="NZ_SWCI01000003.1"/>
</dbReference>
<accession>A0A4U1BES4</accession>
<organism evidence="2 3">
    <name type="scientific">Ferrimonas sediminicola</name>
    <dbReference type="NCBI Taxonomy" id="2569538"/>
    <lineage>
        <taxon>Bacteria</taxon>
        <taxon>Pseudomonadati</taxon>
        <taxon>Pseudomonadota</taxon>
        <taxon>Gammaproteobacteria</taxon>
        <taxon>Alteromonadales</taxon>
        <taxon>Ferrimonadaceae</taxon>
        <taxon>Ferrimonas</taxon>
    </lineage>
</organism>
<reference evidence="2 3" key="1">
    <citation type="submission" date="2019-04" db="EMBL/GenBank/DDBJ databases">
        <authorList>
            <person name="Hwang J.C."/>
        </authorList>
    </citation>
    <scope>NUCLEOTIDE SEQUENCE [LARGE SCALE GENOMIC DNA]</scope>
    <source>
        <strain evidence="2 3">IMCC35001</strain>
    </source>
</reference>
<name>A0A4U1BES4_9GAMM</name>
<feature type="domain" description="Fe2OG dioxygenase" evidence="1">
    <location>
        <begin position="103"/>
        <end position="199"/>
    </location>
</feature>
<dbReference type="InterPro" id="IPR005123">
    <property type="entry name" value="Oxoglu/Fe-dep_dioxygenase_dom"/>
</dbReference>
<proteinExistence type="predicted"/>
<dbReference type="OrthoDB" id="190276at2"/>
<dbReference type="GO" id="GO:0006307">
    <property type="term" value="P:DNA alkylation repair"/>
    <property type="evidence" value="ECO:0007669"/>
    <property type="project" value="InterPro"/>
</dbReference>
<dbReference type="PROSITE" id="PS51471">
    <property type="entry name" value="FE2OG_OXY"/>
    <property type="match status" value="1"/>
</dbReference>
<dbReference type="EMBL" id="SWCI01000003">
    <property type="protein sequence ID" value="TKB49698.1"/>
    <property type="molecule type" value="Genomic_DNA"/>
</dbReference>
<dbReference type="Gene3D" id="2.60.120.590">
    <property type="entry name" value="Alpha-ketoglutarate-dependent dioxygenase AlkB-like"/>
    <property type="match status" value="1"/>
</dbReference>
<dbReference type="Pfam" id="PF13532">
    <property type="entry name" value="2OG-FeII_Oxy_2"/>
    <property type="match status" value="1"/>
</dbReference>
<dbReference type="InterPro" id="IPR027450">
    <property type="entry name" value="AlkB-like"/>
</dbReference>
<keyword evidence="3" id="KW-1185">Reference proteome</keyword>
<dbReference type="Proteomes" id="UP000305674">
    <property type="component" value="Unassembled WGS sequence"/>
</dbReference>
<dbReference type="AlphaFoldDB" id="A0A4U1BES4"/>
<dbReference type="GO" id="GO:0051213">
    <property type="term" value="F:dioxygenase activity"/>
    <property type="evidence" value="ECO:0007669"/>
    <property type="project" value="UniProtKB-KW"/>
</dbReference>
<keyword evidence="2" id="KW-0223">Dioxygenase</keyword>
<dbReference type="InterPro" id="IPR032854">
    <property type="entry name" value="ALKBH3"/>
</dbReference>
<evidence type="ECO:0000259" key="1">
    <source>
        <dbReference type="PROSITE" id="PS51471"/>
    </source>
</evidence>
<dbReference type="PANTHER" id="PTHR31212:SF4">
    <property type="entry name" value="ALPHA-KETOGLUTARATE-DEPENDENT DIOXYGENASE ALKB HOMOLOG 3"/>
    <property type="match status" value="1"/>
</dbReference>
<evidence type="ECO:0000313" key="2">
    <source>
        <dbReference type="EMBL" id="TKB49698.1"/>
    </source>
</evidence>